<proteinExistence type="predicted"/>
<dbReference type="AlphaFoldDB" id="A0A0M4LYU9"/>
<protein>
    <submittedName>
        <fullName evidence="2">Uncharacterized protein</fullName>
    </submittedName>
</protein>
<evidence type="ECO:0000313" key="2">
    <source>
        <dbReference type="EMBL" id="ALE19039.1"/>
    </source>
</evidence>
<keyword evidence="1" id="KW-1133">Transmembrane helix</keyword>
<name>A0A0M4LYU9_9ACTN</name>
<dbReference type="OrthoDB" id="5189227at2"/>
<feature type="transmembrane region" description="Helical" evidence="1">
    <location>
        <begin position="43"/>
        <end position="61"/>
    </location>
</feature>
<organism evidence="2 3">
    <name type="scientific">Lawsonella clevelandensis</name>
    <dbReference type="NCBI Taxonomy" id="1528099"/>
    <lineage>
        <taxon>Bacteria</taxon>
        <taxon>Bacillati</taxon>
        <taxon>Actinomycetota</taxon>
        <taxon>Actinomycetes</taxon>
        <taxon>Mycobacteriales</taxon>
        <taxon>Lawsonellaceae</taxon>
        <taxon>Lawsonella</taxon>
    </lineage>
</organism>
<accession>A0A0M4LYU9</accession>
<gene>
    <name evidence="2" type="ORF">AL705_04725</name>
</gene>
<dbReference type="STRING" id="1528099.AL705_04725"/>
<reference evidence="2 3" key="1">
    <citation type="journal article" date="2015" name="Genome Announc.">
        <title>Complete Genome Sequences for Two Strains of a Novel Fastidious, Partially Acid-Fast, Gram-Positive Corynebacterineae Bacterium, Derived from Human Clinical Samples.</title>
        <authorList>
            <person name="Nicholson A.C."/>
            <person name="Bell M."/>
            <person name="Humrighouse B.W."/>
            <person name="McQuiston J.R."/>
        </authorList>
    </citation>
    <scope>NUCLEOTIDE SEQUENCE [LARGE SCALE GENOMIC DNA]</scope>
    <source>
        <strain evidence="2 3">X1698</strain>
    </source>
</reference>
<sequence length="174" mass="19800">MPSDTPIRYEWSPNIAWRIAGIVVGAFLFALSFMPNVSTGGKILLILAAFTVVWNGLAGLIRRPRLVITDTDLHVRRTFRDHVYPLYSIHGFRIDRPSGIIQRFPMLTFDIARVEDWADLRTEFEHQHTLPLPLPAMENRQRDTLEVLTWGDIGVNPLGIATDLEEAGIRNLNN</sequence>
<evidence type="ECO:0000256" key="1">
    <source>
        <dbReference type="SAM" id="Phobius"/>
    </source>
</evidence>
<dbReference type="EMBL" id="CP012390">
    <property type="protein sequence ID" value="ALE19039.1"/>
    <property type="molecule type" value="Genomic_DNA"/>
</dbReference>
<keyword evidence="1" id="KW-0472">Membrane</keyword>
<dbReference type="RefSeq" id="WP_053962031.1">
    <property type="nucleotide sequence ID" value="NZ_CP012390.1"/>
</dbReference>
<dbReference type="KEGG" id="cbq:AL705_04725"/>
<evidence type="ECO:0000313" key="3">
    <source>
        <dbReference type="Proteomes" id="UP000068137"/>
    </source>
</evidence>
<feature type="transmembrane region" description="Helical" evidence="1">
    <location>
        <begin position="15"/>
        <end position="37"/>
    </location>
</feature>
<dbReference type="Proteomes" id="UP000068137">
    <property type="component" value="Chromosome"/>
</dbReference>
<keyword evidence="1" id="KW-0812">Transmembrane</keyword>